<dbReference type="Pfam" id="PF01467">
    <property type="entry name" value="CTP_transf_like"/>
    <property type="match status" value="1"/>
</dbReference>
<accession>E8X1E6</accession>
<proteinExistence type="inferred from homology"/>
<evidence type="ECO:0000256" key="9">
    <source>
        <dbReference type="ARBA" id="ARBA00023277"/>
    </source>
</evidence>
<dbReference type="InterPro" id="IPR004821">
    <property type="entry name" value="Cyt_trans-like"/>
</dbReference>
<evidence type="ECO:0000256" key="11">
    <source>
        <dbReference type="HAMAP-Rule" id="MF_01603"/>
    </source>
</evidence>
<dbReference type="GO" id="GO:0005829">
    <property type="term" value="C:cytosol"/>
    <property type="evidence" value="ECO:0007669"/>
    <property type="project" value="TreeGrafter"/>
</dbReference>
<evidence type="ECO:0000256" key="4">
    <source>
        <dbReference type="ARBA" id="ARBA00022695"/>
    </source>
</evidence>
<comment type="similarity">
    <text evidence="11">In the C-terminal section; belongs to the cytidylyltransferase family.</text>
</comment>
<feature type="domain" description="Carbohydrate kinase PfkB" evidence="12">
    <location>
        <begin position="20"/>
        <end position="313"/>
    </location>
</feature>
<comment type="catalytic activity">
    <reaction evidence="11">
        <text>D-glycero-beta-D-manno-heptose 7-phosphate + ATP = D-glycero-beta-D-manno-heptose 1,7-bisphosphate + ADP + H(+)</text>
        <dbReference type="Rhea" id="RHEA:27473"/>
        <dbReference type="ChEBI" id="CHEBI:15378"/>
        <dbReference type="ChEBI" id="CHEBI:30616"/>
        <dbReference type="ChEBI" id="CHEBI:60204"/>
        <dbReference type="ChEBI" id="CHEBI:60208"/>
        <dbReference type="ChEBI" id="CHEBI:456216"/>
        <dbReference type="EC" id="2.7.1.167"/>
    </reaction>
</comment>
<dbReference type="InterPro" id="IPR011913">
    <property type="entry name" value="RfaE_dom_I"/>
</dbReference>
<gene>
    <name evidence="11" type="primary">hldE</name>
    <name evidence="14" type="ordered locus">AciX9_2055</name>
</gene>
<dbReference type="EC" id="2.7.7.70" evidence="11"/>
<dbReference type="CDD" id="cd01172">
    <property type="entry name" value="RfaE_like"/>
    <property type="match status" value="1"/>
</dbReference>
<dbReference type="AlphaFoldDB" id="E8X1E6"/>
<dbReference type="eggNOG" id="COG2870">
    <property type="taxonomic scope" value="Bacteria"/>
</dbReference>
<evidence type="ECO:0000313" key="15">
    <source>
        <dbReference type="Proteomes" id="UP000000343"/>
    </source>
</evidence>
<keyword evidence="7 11" id="KW-0067">ATP-binding</keyword>
<dbReference type="OrthoDB" id="9802794at2"/>
<dbReference type="HOGENOM" id="CLU_021150_2_1_0"/>
<dbReference type="HAMAP" id="MF_01603">
    <property type="entry name" value="HldE"/>
    <property type="match status" value="1"/>
</dbReference>
<dbReference type="Proteomes" id="UP000000343">
    <property type="component" value="Chromosome"/>
</dbReference>
<dbReference type="GO" id="GO:0016773">
    <property type="term" value="F:phosphotransferase activity, alcohol group as acceptor"/>
    <property type="evidence" value="ECO:0007669"/>
    <property type="project" value="InterPro"/>
</dbReference>
<organism evidence="15">
    <name type="scientific">Granulicella tundricola (strain ATCC BAA-1859 / DSM 23138 / MP5ACTX9)</name>
    <dbReference type="NCBI Taxonomy" id="1198114"/>
    <lineage>
        <taxon>Bacteria</taxon>
        <taxon>Pseudomonadati</taxon>
        <taxon>Acidobacteriota</taxon>
        <taxon>Terriglobia</taxon>
        <taxon>Terriglobales</taxon>
        <taxon>Acidobacteriaceae</taxon>
        <taxon>Granulicella</taxon>
    </lineage>
</organism>
<feature type="region of interest" description="Cytidylyltransferase" evidence="11">
    <location>
        <begin position="358"/>
        <end position="495"/>
    </location>
</feature>
<dbReference type="NCBIfam" id="TIGR02199">
    <property type="entry name" value="rfaE_dom_II"/>
    <property type="match status" value="1"/>
</dbReference>
<dbReference type="RefSeq" id="WP_013580417.1">
    <property type="nucleotide sequence ID" value="NC_015064.1"/>
</dbReference>
<dbReference type="NCBIfam" id="TIGR02198">
    <property type="entry name" value="rfaE_dom_I"/>
    <property type="match status" value="1"/>
</dbReference>
<feature type="active site" evidence="11">
    <location>
        <position position="276"/>
    </location>
</feature>
<evidence type="ECO:0000256" key="8">
    <source>
        <dbReference type="ARBA" id="ARBA00023268"/>
    </source>
</evidence>
<dbReference type="Pfam" id="PF00294">
    <property type="entry name" value="PfkB"/>
    <property type="match status" value="1"/>
</dbReference>
<evidence type="ECO:0000256" key="7">
    <source>
        <dbReference type="ARBA" id="ARBA00022840"/>
    </source>
</evidence>
<evidence type="ECO:0000256" key="6">
    <source>
        <dbReference type="ARBA" id="ARBA00022777"/>
    </source>
</evidence>
<dbReference type="Gene3D" id="3.40.1190.20">
    <property type="match status" value="1"/>
</dbReference>
<keyword evidence="3 11" id="KW-0808">Transferase</keyword>
<keyword evidence="15" id="KW-1185">Reference proteome</keyword>
<dbReference type="PANTHER" id="PTHR46969:SF1">
    <property type="entry name" value="BIFUNCTIONAL PROTEIN HLDE"/>
    <property type="match status" value="1"/>
</dbReference>
<evidence type="ECO:0000259" key="12">
    <source>
        <dbReference type="Pfam" id="PF00294"/>
    </source>
</evidence>
<dbReference type="EMBL" id="CP002480">
    <property type="protein sequence ID" value="ADW69100.1"/>
    <property type="molecule type" value="Genomic_DNA"/>
</dbReference>
<evidence type="ECO:0000313" key="14">
    <source>
        <dbReference type="EMBL" id="ADW69100.1"/>
    </source>
</evidence>
<comment type="function">
    <text evidence="2 11">Catalyzes the ADP transfer from ATP to D-glycero-beta-D-manno-heptose 1-phosphate, yielding ADP-D-glycero-beta-D-manno-heptose.</text>
</comment>
<dbReference type="SUPFAM" id="SSF53613">
    <property type="entry name" value="Ribokinase-like"/>
    <property type="match status" value="1"/>
</dbReference>
<comment type="similarity">
    <text evidence="11">In the N-terminal section; belongs to the carbohydrate kinase PfkB family.</text>
</comment>
<dbReference type="InterPro" id="IPR023030">
    <property type="entry name" value="Bifunc_HldE"/>
</dbReference>
<keyword evidence="6 11" id="KW-0418">Kinase</keyword>
<comment type="function">
    <text evidence="1 11">Catalyzes the phosphorylation of D-glycero-D-manno-heptose 7-phosphate at the C-1 position to selectively form D-glycero-beta-D-manno-heptose-1,7-bisphosphate.</text>
</comment>
<dbReference type="STRING" id="1198114.AciX9_2055"/>
<dbReference type="NCBIfam" id="NF008454">
    <property type="entry name" value="PRK11316.1"/>
    <property type="match status" value="1"/>
</dbReference>
<dbReference type="Gene3D" id="3.40.50.620">
    <property type="entry name" value="HUPs"/>
    <property type="match status" value="1"/>
</dbReference>
<evidence type="ECO:0000256" key="1">
    <source>
        <dbReference type="ARBA" id="ARBA00002319"/>
    </source>
</evidence>
<sequence length="495" mass="53064">MLPELHSVLELLEHGFGELKILVVGDIMLDRYILGEVERISPEAPVPVLRHAQRYERPGGAANVAMNLAGLGCQTLLAGFWGADAEQGELVKLLEAAKIDTVGVVSSSLPTISKTRIMAKTQQILRLDIESRDKAPMAESERLEARAVELVTKVHAVILSDYAKGVLTDKVCEAIIRAARMAGVPVLVDPKTKDFSKYSGATTVCPNLNELSLATGVPAHQTAELLAAARVQMTEHDFKFLTVTMSEKGITVLGPEGDFHSPARAREVYDVSGAGDTVIAVLAAALAGGLQTRTAVELANLAAGIVVGKVGTVPIAQHELISALTPSSGITSGEKILDWERVQRRVTEWRAAGETVVFTNGCFDLLHVGHITLLEECRRFGSKLVLGLNADASICRLKGPSRPIVGERERARVMAALASVDAVVLFEEDTPLELIQVLKPDVLVKGGDYSIETVVGHEDVIGRGGRVEIVPIVEGFSTTNIVRKLTTPAEEHQTT</sequence>
<dbReference type="SUPFAM" id="SSF52374">
    <property type="entry name" value="Nucleotidylyl transferase"/>
    <property type="match status" value="1"/>
</dbReference>
<evidence type="ECO:0000256" key="2">
    <source>
        <dbReference type="ARBA" id="ARBA00003753"/>
    </source>
</evidence>
<dbReference type="eggNOG" id="COG0615">
    <property type="taxonomic scope" value="Bacteria"/>
</dbReference>
<dbReference type="PaxDb" id="1198114-AciX9_2055"/>
<feature type="region of interest" description="Ribokinase" evidence="11">
    <location>
        <begin position="1"/>
        <end position="331"/>
    </location>
</feature>
<evidence type="ECO:0000256" key="3">
    <source>
        <dbReference type="ARBA" id="ARBA00022679"/>
    </source>
</evidence>
<feature type="domain" description="Cytidyltransferase-like" evidence="13">
    <location>
        <begin position="358"/>
        <end position="483"/>
    </location>
</feature>
<comment type="pathway">
    <text evidence="11">Nucleotide-sugar biosynthesis; ADP-L-glycero-beta-D-manno-heptose biosynthesis; ADP-L-glycero-beta-D-manno-heptose from D-glycero-beta-D-manno-heptose 7-phosphate: step 1/4.</text>
</comment>
<dbReference type="GO" id="GO:0005524">
    <property type="term" value="F:ATP binding"/>
    <property type="evidence" value="ECO:0007669"/>
    <property type="project" value="UniProtKB-UniRule"/>
</dbReference>
<dbReference type="FunFam" id="3.40.1190.20:FF:000002">
    <property type="entry name" value="Bifunctional protein HldE"/>
    <property type="match status" value="1"/>
</dbReference>
<dbReference type="InterPro" id="IPR014729">
    <property type="entry name" value="Rossmann-like_a/b/a_fold"/>
</dbReference>
<comment type="subunit">
    <text evidence="11">Homodimer.</text>
</comment>
<keyword evidence="9 11" id="KW-0119">Carbohydrate metabolism</keyword>
<dbReference type="InterPro" id="IPR011914">
    <property type="entry name" value="RfaE_dom_II"/>
</dbReference>
<name>E8X1E6_GRATM</name>
<keyword evidence="8 11" id="KW-0511">Multifunctional enzyme</keyword>
<dbReference type="InterPro" id="IPR029056">
    <property type="entry name" value="Ribokinase-like"/>
</dbReference>
<dbReference type="GO" id="GO:0033786">
    <property type="term" value="F:heptose-1-phosphate adenylyltransferase activity"/>
    <property type="evidence" value="ECO:0007669"/>
    <property type="project" value="UniProtKB-UniRule"/>
</dbReference>
<evidence type="ECO:0000256" key="10">
    <source>
        <dbReference type="ARBA" id="ARBA00047428"/>
    </source>
</evidence>
<dbReference type="GO" id="GO:0033785">
    <property type="term" value="F:heptose 7-phosphate kinase activity"/>
    <property type="evidence" value="ECO:0007669"/>
    <property type="project" value="UniProtKB-UniRule"/>
</dbReference>
<keyword evidence="4 11" id="KW-0548">Nucleotidyltransferase</keyword>
<dbReference type="NCBIfam" id="TIGR00125">
    <property type="entry name" value="cyt_tran_rel"/>
    <property type="match status" value="1"/>
</dbReference>
<dbReference type="InterPro" id="IPR011611">
    <property type="entry name" value="PfkB_dom"/>
</dbReference>
<dbReference type="PANTHER" id="PTHR46969">
    <property type="entry name" value="BIFUNCTIONAL PROTEIN HLDE"/>
    <property type="match status" value="1"/>
</dbReference>
<dbReference type="KEGG" id="acm:AciX9_2055"/>
<feature type="binding site" evidence="11">
    <location>
        <begin position="207"/>
        <end position="210"/>
    </location>
    <ligand>
        <name>ATP</name>
        <dbReference type="ChEBI" id="CHEBI:30616"/>
    </ligand>
</feature>
<comment type="catalytic activity">
    <reaction evidence="10 11">
        <text>D-glycero-beta-D-manno-heptose 1-phosphate + ATP + H(+) = ADP-D-glycero-beta-D-manno-heptose + diphosphate</text>
        <dbReference type="Rhea" id="RHEA:27465"/>
        <dbReference type="ChEBI" id="CHEBI:15378"/>
        <dbReference type="ChEBI" id="CHEBI:30616"/>
        <dbReference type="ChEBI" id="CHEBI:33019"/>
        <dbReference type="ChEBI" id="CHEBI:59967"/>
        <dbReference type="ChEBI" id="CHEBI:61593"/>
        <dbReference type="EC" id="2.7.7.70"/>
    </reaction>
</comment>
<reference evidence="15" key="1">
    <citation type="submission" date="2011-01" db="EMBL/GenBank/DDBJ databases">
        <title>Complete sequence of chromosome of Acidobacterium sp. MP5ACTX9.</title>
        <authorList>
            <consortium name="US DOE Joint Genome Institute"/>
            <person name="Lucas S."/>
            <person name="Copeland A."/>
            <person name="Lapidus A."/>
            <person name="Cheng J.-F."/>
            <person name="Goodwin L."/>
            <person name="Pitluck S."/>
            <person name="Teshima H."/>
            <person name="Detter J.C."/>
            <person name="Han C."/>
            <person name="Tapia R."/>
            <person name="Land M."/>
            <person name="Hauser L."/>
            <person name="Kyrpides N."/>
            <person name="Ivanova N."/>
            <person name="Ovchinnikova G."/>
            <person name="Pagani I."/>
            <person name="Rawat S.R."/>
            <person name="Mannisto M."/>
            <person name="Haggblom M.M."/>
            <person name="Woyke T."/>
        </authorList>
    </citation>
    <scope>NUCLEOTIDE SEQUENCE [LARGE SCALE GENOMIC DNA]</scope>
    <source>
        <strain evidence="15">MP5ACTX9</strain>
    </source>
</reference>
<dbReference type="UniPathway" id="UPA00356">
    <property type="reaction ID" value="UER00437"/>
</dbReference>
<dbReference type="EC" id="2.7.1.167" evidence="11"/>
<evidence type="ECO:0000256" key="5">
    <source>
        <dbReference type="ARBA" id="ARBA00022741"/>
    </source>
</evidence>
<evidence type="ECO:0000259" key="13">
    <source>
        <dbReference type="Pfam" id="PF01467"/>
    </source>
</evidence>
<keyword evidence="5 11" id="KW-0547">Nucleotide-binding</keyword>
<comment type="pathway">
    <text evidence="11">Nucleotide-sugar biosynthesis; ADP-L-glycero-beta-D-manno-heptose biosynthesis; ADP-L-glycero-beta-D-manno-heptose from D-glycero-beta-D-manno-heptose 7-phosphate: step 3/4.</text>
</comment>
<protein>
    <recommendedName>
        <fullName evidence="11">Bifunctional protein HldE</fullName>
    </recommendedName>
    <domain>
        <recommendedName>
            <fullName evidence="11">D-beta-D-heptose 7-phosphate kinase</fullName>
            <ecNumber evidence="11">2.7.1.167</ecNumber>
        </recommendedName>
        <alternativeName>
            <fullName evidence="11">D-beta-D-heptose 7-phosphotransferase</fullName>
        </alternativeName>
        <alternativeName>
            <fullName evidence="11">D-glycero-beta-D-manno-heptose-7-phosphate kinase</fullName>
        </alternativeName>
    </domain>
    <domain>
        <recommendedName>
            <fullName evidence="11">D-beta-D-heptose 1-phosphate adenylyltransferase</fullName>
            <ecNumber evidence="11">2.7.7.70</ecNumber>
        </recommendedName>
        <alternativeName>
            <fullName evidence="11">D-glycero-beta-D-manno-heptose 1-phosphate adenylyltransferase</fullName>
        </alternativeName>
    </domain>
</protein>
<dbReference type="GO" id="GO:0097171">
    <property type="term" value="P:ADP-L-glycero-beta-D-manno-heptose biosynthetic process"/>
    <property type="evidence" value="ECO:0007669"/>
    <property type="project" value="UniProtKB-UniPathway"/>
</dbReference>